<keyword evidence="5" id="KW-1185">Reference proteome</keyword>
<evidence type="ECO:0000313" key="4">
    <source>
        <dbReference type="EMBL" id="OYQ36312.1"/>
    </source>
</evidence>
<dbReference type="EMBL" id="NOXT01000048">
    <property type="protein sequence ID" value="OYQ36312.1"/>
    <property type="molecule type" value="Genomic_DNA"/>
</dbReference>
<dbReference type="PROSITE" id="PS50404">
    <property type="entry name" value="GST_NTER"/>
    <property type="match status" value="1"/>
</dbReference>
<dbReference type="InterPro" id="IPR040079">
    <property type="entry name" value="Glutathione_S-Trfase"/>
</dbReference>
<evidence type="ECO:0000313" key="5">
    <source>
        <dbReference type="Proteomes" id="UP000216991"/>
    </source>
</evidence>
<keyword evidence="4" id="KW-0808">Transferase</keyword>
<sequence length="195" mass="21727">MFTLYGDKVSGNCLKVKFVADHLGLAYRWIDVDVVKGEAKSPEFLAKFPMGQVPALELADGHRLAQSNAMMLFLARGSSLIPADELEQAEMLQWLFWEQYSHEPAIAVRRFQKFYLGKPDSEIDPALMRKGRAALDVMAGHLAGRDWFVGKGFSCADIGLVAYTRVAHEGGFDLAEWPVVRAWVQRVERALGLAA</sequence>
<dbReference type="PROSITE" id="PS50405">
    <property type="entry name" value="GST_CTER"/>
    <property type="match status" value="1"/>
</dbReference>
<evidence type="ECO:0000259" key="3">
    <source>
        <dbReference type="PROSITE" id="PS50405"/>
    </source>
</evidence>
<dbReference type="PANTHER" id="PTHR44051:SF2">
    <property type="entry name" value="HYPOTHETICAL GLUTATHIONE S-TRANSFERASE LIKE PROTEIN"/>
    <property type="match status" value="1"/>
</dbReference>
<proteinExistence type="inferred from homology"/>
<dbReference type="Pfam" id="PF00043">
    <property type="entry name" value="GST_C"/>
    <property type="match status" value="1"/>
</dbReference>
<dbReference type="Gene3D" id="1.20.1050.10">
    <property type="match status" value="1"/>
</dbReference>
<evidence type="ECO:0000259" key="2">
    <source>
        <dbReference type="PROSITE" id="PS50404"/>
    </source>
</evidence>
<protein>
    <submittedName>
        <fullName evidence="4">Glutathione S-transferase</fullName>
    </submittedName>
</protein>
<dbReference type="InterPro" id="IPR004045">
    <property type="entry name" value="Glutathione_S-Trfase_N"/>
</dbReference>
<dbReference type="InterPro" id="IPR036249">
    <property type="entry name" value="Thioredoxin-like_sf"/>
</dbReference>
<gene>
    <name evidence="4" type="ORF">CHU93_01155</name>
</gene>
<dbReference type="SFLD" id="SFLDG00358">
    <property type="entry name" value="Main_(cytGST)"/>
    <property type="match status" value="1"/>
</dbReference>
<evidence type="ECO:0000256" key="1">
    <source>
        <dbReference type="RuleBase" id="RU003494"/>
    </source>
</evidence>
<dbReference type="Gene3D" id="3.40.30.10">
    <property type="entry name" value="Glutaredoxin"/>
    <property type="match status" value="1"/>
</dbReference>
<organism evidence="4 5">
    <name type="scientific">Sandarakinorhabdus cyanobacteriorum</name>
    <dbReference type="NCBI Taxonomy" id="1981098"/>
    <lineage>
        <taxon>Bacteria</taxon>
        <taxon>Pseudomonadati</taxon>
        <taxon>Pseudomonadota</taxon>
        <taxon>Alphaproteobacteria</taxon>
        <taxon>Sphingomonadales</taxon>
        <taxon>Sphingosinicellaceae</taxon>
        <taxon>Sandarakinorhabdus</taxon>
    </lineage>
</organism>
<dbReference type="InterPro" id="IPR010987">
    <property type="entry name" value="Glutathione-S-Trfase_C-like"/>
</dbReference>
<dbReference type="Proteomes" id="UP000216991">
    <property type="component" value="Unassembled WGS sequence"/>
</dbReference>
<dbReference type="GO" id="GO:0016740">
    <property type="term" value="F:transferase activity"/>
    <property type="evidence" value="ECO:0007669"/>
    <property type="project" value="UniProtKB-KW"/>
</dbReference>
<dbReference type="InterPro" id="IPR036282">
    <property type="entry name" value="Glutathione-S-Trfase_C_sf"/>
</dbReference>
<dbReference type="SFLD" id="SFLDS00019">
    <property type="entry name" value="Glutathione_Transferase_(cytos"/>
    <property type="match status" value="1"/>
</dbReference>
<dbReference type="RefSeq" id="WP_094472387.1">
    <property type="nucleotide sequence ID" value="NZ_NOXT01000048.1"/>
</dbReference>
<name>A0A255Z4F1_9SPHN</name>
<dbReference type="OrthoDB" id="9810080at2"/>
<dbReference type="AlphaFoldDB" id="A0A255Z4F1"/>
<comment type="caution">
    <text evidence="4">The sequence shown here is derived from an EMBL/GenBank/DDBJ whole genome shotgun (WGS) entry which is preliminary data.</text>
</comment>
<feature type="domain" description="GST N-terminal" evidence="2">
    <location>
        <begin position="1"/>
        <end position="82"/>
    </location>
</feature>
<dbReference type="Pfam" id="PF02798">
    <property type="entry name" value="GST_N"/>
    <property type="match status" value="1"/>
</dbReference>
<dbReference type="SUPFAM" id="SSF52833">
    <property type="entry name" value="Thioredoxin-like"/>
    <property type="match status" value="1"/>
</dbReference>
<dbReference type="PANTHER" id="PTHR44051">
    <property type="entry name" value="GLUTATHIONE S-TRANSFERASE-RELATED"/>
    <property type="match status" value="1"/>
</dbReference>
<feature type="domain" description="GST C-terminal" evidence="3">
    <location>
        <begin position="84"/>
        <end position="195"/>
    </location>
</feature>
<comment type="similarity">
    <text evidence="1">Belongs to the GST superfamily.</text>
</comment>
<accession>A0A255Z4F1</accession>
<reference evidence="4 5" key="1">
    <citation type="submission" date="2017-07" db="EMBL/GenBank/DDBJ databases">
        <title>Sandarakinorhabdus cyanobacteriorum sp. nov., a novel bacterium isolated from cyanobacterial aggregates in a eutrophic lake.</title>
        <authorList>
            <person name="Cai H."/>
        </authorList>
    </citation>
    <scope>NUCLEOTIDE SEQUENCE [LARGE SCALE GENOMIC DNA]</scope>
    <source>
        <strain evidence="4 5">TH057</strain>
    </source>
</reference>
<dbReference type="SUPFAM" id="SSF47616">
    <property type="entry name" value="GST C-terminal domain-like"/>
    <property type="match status" value="1"/>
</dbReference>
<dbReference type="InterPro" id="IPR004046">
    <property type="entry name" value="GST_C"/>
</dbReference>